<keyword evidence="2" id="KW-0732">Signal</keyword>
<dbReference type="InParanoid" id="A0A6P7LTI8"/>
<keyword evidence="1" id="KW-0472">Membrane</keyword>
<sequence length="302" mass="33368">MVGATGITTSLVLLCLTRTGADAWIFSERAYDIKYPCEGGFGEVCFHMWEISKGTRAEYVAVVSNGELQRAVPEDKCIVHLSNLTDEDVGHHHCRRRNNDFSSQIAPESKKTASLQCVFLTYIERTHCYTQQQRWVDLTWVDEAGNAVQEDAQHQIKKWTSCNTTLSVSLQRAETKTFRCQVAVGEQTQTSPALTVGASDLKRSGRRFQVETANQGGPTYAAWGAAGVVACVAVSAALAVFVTNKRRRNSQLLHEPSSVQHTSNNVLTSDDLIYADICFSAGSERVLVQECESTEYACVRCN</sequence>
<accession>A0A6P7LTI8</accession>
<reference evidence="4" key="1">
    <citation type="submission" date="2025-08" db="UniProtKB">
        <authorList>
            <consortium name="RefSeq"/>
        </authorList>
    </citation>
    <scope>IDENTIFICATION</scope>
</reference>
<evidence type="ECO:0000256" key="1">
    <source>
        <dbReference type="SAM" id="Phobius"/>
    </source>
</evidence>
<dbReference type="Proteomes" id="UP000515150">
    <property type="component" value="Chromosome 24"/>
</dbReference>
<keyword evidence="1" id="KW-1133">Transmembrane helix</keyword>
<organism evidence="3 4">
    <name type="scientific">Betta splendens</name>
    <name type="common">Siamese fighting fish</name>
    <dbReference type="NCBI Taxonomy" id="158456"/>
    <lineage>
        <taxon>Eukaryota</taxon>
        <taxon>Metazoa</taxon>
        <taxon>Chordata</taxon>
        <taxon>Craniata</taxon>
        <taxon>Vertebrata</taxon>
        <taxon>Euteleostomi</taxon>
        <taxon>Actinopterygii</taxon>
        <taxon>Neopterygii</taxon>
        <taxon>Teleostei</taxon>
        <taxon>Neoteleostei</taxon>
        <taxon>Acanthomorphata</taxon>
        <taxon>Anabantaria</taxon>
        <taxon>Anabantiformes</taxon>
        <taxon>Anabantoidei</taxon>
        <taxon>Osphronemidae</taxon>
        <taxon>Betta</taxon>
    </lineage>
</organism>
<protein>
    <submittedName>
        <fullName evidence="4">Uncharacterized protein LOC114849707</fullName>
    </submittedName>
</protein>
<feature type="transmembrane region" description="Helical" evidence="1">
    <location>
        <begin position="220"/>
        <end position="242"/>
    </location>
</feature>
<evidence type="ECO:0000313" key="4">
    <source>
        <dbReference type="RefSeq" id="XP_028997234.1"/>
    </source>
</evidence>
<evidence type="ECO:0000313" key="3">
    <source>
        <dbReference type="Proteomes" id="UP000515150"/>
    </source>
</evidence>
<dbReference type="KEGG" id="bspl:114849707"/>
<feature type="chain" id="PRO_5027937950" evidence="2">
    <location>
        <begin position="24"/>
        <end position="302"/>
    </location>
</feature>
<name>A0A6P7LTI8_BETSP</name>
<keyword evidence="1" id="KW-0812">Transmembrane</keyword>
<gene>
    <name evidence="4" type="primary">LOC114849707</name>
</gene>
<dbReference type="GeneID" id="114849707"/>
<dbReference type="OrthoDB" id="8896975at2759"/>
<dbReference type="AlphaFoldDB" id="A0A6P7LTI8"/>
<feature type="signal peptide" evidence="2">
    <location>
        <begin position="1"/>
        <end position="23"/>
    </location>
</feature>
<evidence type="ECO:0000256" key="2">
    <source>
        <dbReference type="SAM" id="SignalP"/>
    </source>
</evidence>
<proteinExistence type="predicted"/>
<dbReference type="RefSeq" id="XP_028997234.1">
    <property type="nucleotide sequence ID" value="XM_029141401.3"/>
</dbReference>
<keyword evidence="3" id="KW-1185">Reference proteome</keyword>